<dbReference type="InterPro" id="IPR050469">
    <property type="entry name" value="Diguanylate_Cyclase"/>
</dbReference>
<dbReference type="InterPro" id="IPR043128">
    <property type="entry name" value="Rev_trsase/Diguanyl_cyclase"/>
</dbReference>
<dbReference type="Gene3D" id="3.30.70.270">
    <property type="match status" value="1"/>
</dbReference>
<gene>
    <name evidence="11" type="ORF">KHU32_15985</name>
</gene>
<dbReference type="PROSITE" id="PS50839">
    <property type="entry name" value="CHASE"/>
    <property type="match status" value="1"/>
</dbReference>
<dbReference type="NCBIfam" id="TIGR00254">
    <property type="entry name" value="GGDEF"/>
    <property type="match status" value="1"/>
</dbReference>
<evidence type="ECO:0000259" key="10">
    <source>
        <dbReference type="PROSITE" id="PS50887"/>
    </source>
</evidence>
<dbReference type="SMART" id="SM01079">
    <property type="entry name" value="CHASE"/>
    <property type="match status" value="1"/>
</dbReference>
<organism evidence="11 12">
    <name type="scientific">Roseococcus pinisoli</name>
    <dbReference type="NCBI Taxonomy" id="2835040"/>
    <lineage>
        <taxon>Bacteria</taxon>
        <taxon>Pseudomonadati</taxon>
        <taxon>Pseudomonadota</taxon>
        <taxon>Alphaproteobacteria</taxon>
        <taxon>Acetobacterales</taxon>
        <taxon>Roseomonadaceae</taxon>
        <taxon>Roseococcus</taxon>
    </lineage>
</organism>
<feature type="transmembrane region" description="Helical" evidence="8">
    <location>
        <begin position="343"/>
        <end position="363"/>
    </location>
</feature>
<comment type="caution">
    <text evidence="11">The sequence shown here is derived from an EMBL/GenBank/DDBJ whole genome shotgun (WGS) entry which is preliminary data.</text>
</comment>
<sequence length="854" mass="91886">MTPKELLAPPSRRMLAIAAAVLLGGLALSAGARILAVQLIHDQTERKFASDMGEVTAAVGDRLRAHAEVLVSMQGLFASVGRVNRSQFRRYVEVLELGHRHPGFQALQALRRVEPGHLDAFLAEVRSDMSVDPRGLPQFAVTPPGPRLSYSVVEFVEPLRGNENSLGFDAGANPLQLDSLRRATETGRMVATPPVRLVQDNSGGLGFILRAPIYRVSEPVQTIAQRRAALHGFVAAVYRLNDLMRGVLGTHIPQQAHIRILDRGYGRTTLEGLPTHEPEDPSVAASLMYDSLEPNLRLVTPVASSPLGISAERSLVVGDRVWLLQFAAREGSIYERDSVVPNLVLASGAAISLLAAFLVLILMRSRRLSGSLTALGAEQRALVENPLAGILFTTGRRVERGNHRLAALCGLSLEELPGLDIARLLARPEDSEAFDAALARIREGLPDAVQLHLRGSQEEPITVDAFGQRLTGGRDANGQILWVIQDKTDALKVEEERRDHARELQSANARLTELLHSAEARTQEIALLTELSGILQSCIKPEEVFAAVRGYAARLLPDEAGALYLLSPARDHVTLGTSWGDLKAGASSFAPDSCWALRRGQPFPLSDASRGLVCEHVAPHSAELPDGSVCLPLIAQNNLLGLLYREPGVAGPEGAGARLASTQLATMLAEQVSLSIANIELREQLRGQALRDPLTGLHNRRFLHEALARETARVARNGSTLALAILDLDHFKSINDSYSHETGDAVLRGLGDILRQVAGPNDVVGRLGGEEFLILMPGAELAAARARMETLLDAIRALRVPWPGGVLDGITASIGLALFPLNVERGEGLTAAADAALYRAKAEGRDRVVVSDGV</sequence>
<dbReference type="Gene3D" id="3.30.450.40">
    <property type="match status" value="1"/>
</dbReference>
<comment type="subcellular location">
    <subcellularLocation>
        <location evidence="1">Membrane</location>
    </subcellularLocation>
</comment>
<dbReference type="Gene3D" id="3.30.450.350">
    <property type="entry name" value="CHASE domain"/>
    <property type="match status" value="1"/>
</dbReference>
<evidence type="ECO:0000256" key="6">
    <source>
        <dbReference type="ARBA" id="ARBA00034247"/>
    </source>
</evidence>
<dbReference type="InterPro" id="IPR000014">
    <property type="entry name" value="PAS"/>
</dbReference>
<name>A0ABS5QFK7_9PROT</name>
<keyword evidence="3 8" id="KW-0812">Transmembrane</keyword>
<dbReference type="Proteomes" id="UP000766336">
    <property type="component" value="Unassembled WGS sequence"/>
</dbReference>
<evidence type="ECO:0000256" key="8">
    <source>
        <dbReference type="SAM" id="Phobius"/>
    </source>
</evidence>
<evidence type="ECO:0000313" key="11">
    <source>
        <dbReference type="EMBL" id="MBS7812451.1"/>
    </source>
</evidence>
<dbReference type="Pfam" id="PF00990">
    <property type="entry name" value="GGDEF"/>
    <property type="match status" value="1"/>
</dbReference>
<dbReference type="InterPro" id="IPR042240">
    <property type="entry name" value="CHASE_sf"/>
</dbReference>
<dbReference type="PROSITE" id="PS50887">
    <property type="entry name" value="GGDEF"/>
    <property type="match status" value="1"/>
</dbReference>
<dbReference type="InterPro" id="IPR003018">
    <property type="entry name" value="GAF"/>
</dbReference>
<protein>
    <recommendedName>
        <fullName evidence="2">diguanylate cyclase</fullName>
        <ecNumber evidence="2">2.7.7.65</ecNumber>
    </recommendedName>
</protein>
<dbReference type="SMART" id="SM00065">
    <property type="entry name" value="GAF"/>
    <property type="match status" value="1"/>
</dbReference>
<feature type="domain" description="GGDEF" evidence="10">
    <location>
        <begin position="719"/>
        <end position="853"/>
    </location>
</feature>
<dbReference type="Pfam" id="PF01590">
    <property type="entry name" value="GAF"/>
    <property type="match status" value="1"/>
</dbReference>
<dbReference type="CDD" id="cd00130">
    <property type="entry name" value="PAS"/>
    <property type="match status" value="1"/>
</dbReference>
<evidence type="ECO:0000256" key="5">
    <source>
        <dbReference type="ARBA" id="ARBA00023136"/>
    </source>
</evidence>
<dbReference type="Gene3D" id="3.30.450.20">
    <property type="entry name" value="PAS domain"/>
    <property type="match status" value="1"/>
</dbReference>
<keyword evidence="4 8" id="KW-1133">Transmembrane helix</keyword>
<dbReference type="InterPro" id="IPR035965">
    <property type="entry name" value="PAS-like_dom_sf"/>
</dbReference>
<comment type="catalytic activity">
    <reaction evidence="6">
        <text>2 GTP = 3',3'-c-di-GMP + 2 diphosphate</text>
        <dbReference type="Rhea" id="RHEA:24898"/>
        <dbReference type="ChEBI" id="CHEBI:33019"/>
        <dbReference type="ChEBI" id="CHEBI:37565"/>
        <dbReference type="ChEBI" id="CHEBI:58805"/>
        <dbReference type="EC" id="2.7.7.65"/>
    </reaction>
</comment>
<dbReference type="PANTHER" id="PTHR45138:SF9">
    <property type="entry name" value="DIGUANYLATE CYCLASE DGCM-RELATED"/>
    <property type="match status" value="1"/>
</dbReference>
<evidence type="ECO:0000259" key="9">
    <source>
        <dbReference type="PROSITE" id="PS50839"/>
    </source>
</evidence>
<keyword evidence="12" id="KW-1185">Reference proteome</keyword>
<feature type="domain" description="CHASE" evidence="9">
    <location>
        <begin position="79"/>
        <end position="244"/>
    </location>
</feature>
<dbReference type="Pfam" id="PF03924">
    <property type="entry name" value="CHASE"/>
    <property type="match status" value="1"/>
</dbReference>
<dbReference type="SUPFAM" id="SSF55785">
    <property type="entry name" value="PYP-like sensor domain (PAS domain)"/>
    <property type="match status" value="1"/>
</dbReference>
<evidence type="ECO:0000313" key="12">
    <source>
        <dbReference type="Proteomes" id="UP000766336"/>
    </source>
</evidence>
<dbReference type="CDD" id="cd01949">
    <property type="entry name" value="GGDEF"/>
    <property type="match status" value="1"/>
</dbReference>
<dbReference type="RefSeq" id="WP_213671157.1">
    <property type="nucleotide sequence ID" value="NZ_JAHCDA010000003.1"/>
</dbReference>
<dbReference type="EMBL" id="JAHCDA010000003">
    <property type="protein sequence ID" value="MBS7812451.1"/>
    <property type="molecule type" value="Genomic_DNA"/>
</dbReference>
<dbReference type="PANTHER" id="PTHR45138">
    <property type="entry name" value="REGULATORY COMPONENTS OF SENSORY TRANSDUCTION SYSTEM"/>
    <property type="match status" value="1"/>
</dbReference>
<proteinExistence type="predicted"/>
<dbReference type="InterPro" id="IPR029787">
    <property type="entry name" value="Nucleotide_cyclase"/>
</dbReference>
<reference evidence="11 12" key="1">
    <citation type="submission" date="2021-05" db="EMBL/GenBank/DDBJ databases">
        <title>Roseococcus sp. XZZS9, whole genome shotgun sequencing project.</title>
        <authorList>
            <person name="Zhao G."/>
            <person name="Shen L."/>
        </authorList>
    </citation>
    <scope>NUCLEOTIDE SEQUENCE [LARGE SCALE GENOMIC DNA]</scope>
    <source>
        <strain evidence="11 12">XZZS9</strain>
    </source>
</reference>
<keyword evidence="7" id="KW-0175">Coiled coil</keyword>
<dbReference type="EC" id="2.7.7.65" evidence="2"/>
<dbReference type="InterPro" id="IPR029016">
    <property type="entry name" value="GAF-like_dom_sf"/>
</dbReference>
<accession>A0ABS5QFK7</accession>
<evidence type="ECO:0000256" key="1">
    <source>
        <dbReference type="ARBA" id="ARBA00004370"/>
    </source>
</evidence>
<dbReference type="InterPro" id="IPR006189">
    <property type="entry name" value="CHASE_dom"/>
</dbReference>
<dbReference type="InterPro" id="IPR000160">
    <property type="entry name" value="GGDEF_dom"/>
</dbReference>
<dbReference type="SUPFAM" id="SSF55781">
    <property type="entry name" value="GAF domain-like"/>
    <property type="match status" value="1"/>
</dbReference>
<evidence type="ECO:0000256" key="4">
    <source>
        <dbReference type="ARBA" id="ARBA00022989"/>
    </source>
</evidence>
<dbReference type="SUPFAM" id="SSF55073">
    <property type="entry name" value="Nucleotide cyclase"/>
    <property type="match status" value="1"/>
</dbReference>
<keyword evidence="5 8" id="KW-0472">Membrane</keyword>
<feature type="coiled-coil region" evidence="7">
    <location>
        <begin position="490"/>
        <end position="521"/>
    </location>
</feature>
<evidence type="ECO:0000256" key="2">
    <source>
        <dbReference type="ARBA" id="ARBA00012528"/>
    </source>
</evidence>
<evidence type="ECO:0000256" key="3">
    <source>
        <dbReference type="ARBA" id="ARBA00022692"/>
    </source>
</evidence>
<evidence type="ECO:0000256" key="7">
    <source>
        <dbReference type="SAM" id="Coils"/>
    </source>
</evidence>
<dbReference type="SMART" id="SM00267">
    <property type="entry name" value="GGDEF"/>
    <property type="match status" value="1"/>
</dbReference>